<evidence type="ECO:0000313" key="2">
    <source>
        <dbReference type="Proteomes" id="UP000015106"/>
    </source>
</evidence>
<dbReference type="EnsemblPlants" id="TuG1812G0600002255.01.T01">
    <property type="protein sequence ID" value="TuG1812G0600002255.01.T01"/>
    <property type="gene ID" value="TuG1812G0600002255.01"/>
</dbReference>
<reference evidence="1" key="3">
    <citation type="submission" date="2022-06" db="UniProtKB">
        <authorList>
            <consortium name="EnsemblPlants"/>
        </authorList>
    </citation>
    <scope>IDENTIFICATION</scope>
</reference>
<organism evidence="1 2">
    <name type="scientific">Triticum urartu</name>
    <name type="common">Red wild einkorn</name>
    <name type="synonym">Crithodium urartu</name>
    <dbReference type="NCBI Taxonomy" id="4572"/>
    <lineage>
        <taxon>Eukaryota</taxon>
        <taxon>Viridiplantae</taxon>
        <taxon>Streptophyta</taxon>
        <taxon>Embryophyta</taxon>
        <taxon>Tracheophyta</taxon>
        <taxon>Spermatophyta</taxon>
        <taxon>Magnoliopsida</taxon>
        <taxon>Liliopsida</taxon>
        <taxon>Poales</taxon>
        <taxon>Poaceae</taxon>
        <taxon>BOP clade</taxon>
        <taxon>Pooideae</taxon>
        <taxon>Triticodae</taxon>
        <taxon>Triticeae</taxon>
        <taxon>Triticinae</taxon>
        <taxon>Triticum</taxon>
    </lineage>
</organism>
<evidence type="ECO:0000313" key="1">
    <source>
        <dbReference type="EnsemblPlants" id="TuG1812G0600002255.01.T01"/>
    </source>
</evidence>
<dbReference type="Proteomes" id="UP000015106">
    <property type="component" value="Chromosome 6"/>
</dbReference>
<reference evidence="1" key="2">
    <citation type="submission" date="2018-03" db="EMBL/GenBank/DDBJ databases">
        <title>The Triticum urartu genome reveals the dynamic nature of wheat genome evolution.</title>
        <authorList>
            <person name="Ling H."/>
            <person name="Ma B."/>
            <person name="Shi X."/>
            <person name="Liu H."/>
            <person name="Dong L."/>
            <person name="Sun H."/>
            <person name="Cao Y."/>
            <person name="Gao Q."/>
            <person name="Zheng S."/>
            <person name="Li Y."/>
            <person name="Yu Y."/>
            <person name="Du H."/>
            <person name="Qi M."/>
            <person name="Li Y."/>
            <person name="Yu H."/>
            <person name="Cui Y."/>
            <person name="Wang N."/>
            <person name="Chen C."/>
            <person name="Wu H."/>
            <person name="Zhao Y."/>
            <person name="Zhang J."/>
            <person name="Li Y."/>
            <person name="Zhou W."/>
            <person name="Zhang B."/>
            <person name="Hu W."/>
            <person name="Eijk M."/>
            <person name="Tang J."/>
            <person name="Witsenboer H."/>
            <person name="Zhao S."/>
            <person name="Li Z."/>
            <person name="Zhang A."/>
            <person name="Wang D."/>
            <person name="Liang C."/>
        </authorList>
    </citation>
    <scope>NUCLEOTIDE SEQUENCE [LARGE SCALE GENOMIC DNA]</scope>
    <source>
        <strain evidence="1">cv. G1812</strain>
    </source>
</reference>
<proteinExistence type="predicted"/>
<keyword evidence="2" id="KW-1185">Reference proteome</keyword>
<protein>
    <submittedName>
        <fullName evidence="1">Uncharacterized protein</fullName>
    </submittedName>
</protein>
<sequence length="172" mass="19153">MQQTRLGLSRRRRRPTLGLAAAGVWYCNLRFSMENSTGFLLPDLCIARPPGRPRMCAATLLPSRQAPRQPPLASSFSALPGCPLPSPSSVTSPPILQRYFSGFLDLDKAMFRKISATTSAPRLEICLYIDWNMLLSDGHNGIRETLKTGCLATMPPYFDRHCRISVLVYPLL</sequence>
<dbReference type="Gramene" id="TuG1812G0600002255.01.T01">
    <property type="protein sequence ID" value="TuG1812G0600002255.01.T01"/>
    <property type="gene ID" value="TuG1812G0600002255.01"/>
</dbReference>
<accession>A0A8R7QTA2</accession>
<name>A0A8R7QTA2_TRIUA</name>
<reference evidence="2" key="1">
    <citation type="journal article" date="2013" name="Nature">
        <title>Draft genome of the wheat A-genome progenitor Triticum urartu.</title>
        <authorList>
            <person name="Ling H.Q."/>
            <person name="Zhao S."/>
            <person name="Liu D."/>
            <person name="Wang J."/>
            <person name="Sun H."/>
            <person name="Zhang C."/>
            <person name="Fan H."/>
            <person name="Li D."/>
            <person name="Dong L."/>
            <person name="Tao Y."/>
            <person name="Gao C."/>
            <person name="Wu H."/>
            <person name="Li Y."/>
            <person name="Cui Y."/>
            <person name="Guo X."/>
            <person name="Zheng S."/>
            <person name="Wang B."/>
            <person name="Yu K."/>
            <person name="Liang Q."/>
            <person name="Yang W."/>
            <person name="Lou X."/>
            <person name="Chen J."/>
            <person name="Feng M."/>
            <person name="Jian J."/>
            <person name="Zhang X."/>
            <person name="Luo G."/>
            <person name="Jiang Y."/>
            <person name="Liu J."/>
            <person name="Wang Z."/>
            <person name="Sha Y."/>
            <person name="Zhang B."/>
            <person name="Wu H."/>
            <person name="Tang D."/>
            <person name="Shen Q."/>
            <person name="Xue P."/>
            <person name="Zou S."/>
            <person name="Wang X."/>
            <person name="Liu X."/>
            <person name="Wang F."/>
            <person name="Yang Y."/>
            <person name="An X."/>
            <person name="Dong Z."/>
            <person name="Zhang K."/>
            <person name="Zhang X."/>
            <person name="Luo M.C."/>
            <person name="Dvorak J."/>
            <person name="Tong Y."/>
            <person name="Wang J."/>
            <person name="Yang H."/>
            <person name="Li Z."/>
            <person name="Wang D."/>
            <person name="Zhang A."/>
            <person name="Wang J."/>
        </authorList>
    </citation>
    <scope>NUCLEOTIDE SEQUENCE</scope>
    <source>
        <strain evidence="2">cv. G1812</strain>
    </source>
</reference>
<dbReference type="AlphaFoldDB" id="A0A8R7QTA2"/>